<reference evidence="2" key="1">
    <citation type="submission" date="2016-12" db="EMBL/GenBank/DDBJ databases">
        <authorList>
            <person name="Varghese N."/>
            <person name="Submissions S."/>
        </authorList>
    </citation>
    <scope>NUCLEOTIDE SEQUENCE [LARGE SCALE GENOMIC DNA]</scope>
    <source>
        <strain evidence="2">DSM 11544</strain>
    </source>
</reference>
<evidence type="ECO:0000313" key="1">
    <source>
        <dbReference type="EMBL" id="SHN79435.1"/>
    </source>
</evidence>
<proteinExistence type="predicted"/>
<accession>A0A1M7U935</accession>
<name>A0A1M7U935_9FIRM</name>
<protein>
    <submittedName>
        <fullName evidence="1">Uncharacterized protein</fullName>
    </submittedName>
</protein>
<dbReference type="Proteomes" id="UP000184010">
    <property type="component" value="Unassembled WGS sequence"/>
</dbReference>
<organism evidence="1 2">
    <name type="scientific">Desulfitobacterium chlororespirans DSM 11544</name>
    <dbReference type="NCBI Taxonomy" id="1121395"/>
    <lineage>
        <taxon>Bacteria</taxon>
        <taxon>Bacillati</taxon>
        <taxon>Bacillota</taxon>
        <taxon>Clostridia</taxon>
        <taxon>Eubacteriales</taxon>
        <taxon>Desulfitobacteriaceae</taxon>
        <taxon>Desulfitobacterium</taxon>
    </lineage>
</organism>
<keyword evidence="2" id="KW-1185">Reference proteome</keyword>
<sequence>MSKEISRKGLFLLTMALDYERRGWDGTGSLRLEFIGNVLSQHRRLQGLGNADIAYAAVKLALIYRTREKDPNVLAGCFPVIG</sequence>
<gene>
    <name evidence="1" type="ORF">SAMN02745215_03199</name>
</gene>
<evidence type="ECO:0000313" key="2">
    <source>
        <dbReference type="Proteomes" id="UP000184010"/>
    </source>
</evidence>
<dbReference type="AlphaFoldDB" id="A0A1M7U935"/>
<feature type="non-terminal residue" evidence="1">
    <location>
        <position position="82"/>
    </location>
</feature>
<dbReference type="EMBL" id="FRDN01000010">
    <property type="protein sequence ID" value="SHN79435.1"/>
    <property type="molecule type" value="Genomic_DNA"/>
</dbReference>